<proteinExistence type="predicted"/>
<dbReference type="AlphaFoldDB" id="M0ZJX1"/>
<reference evidence="1" key="2">
    <citation type="submission" date="2015-06" db="UniProtKB">
        <authorList>
            <consortium name="EnsemblPlants"/>
        </authorList>
    </citation>
    <scope>IDENTIFICATION</scope>
    <source>
        <strain evidence="1">DM1-3 516 R44</strain>
    </source>
</reference>
<dbReference type="OrthoDB" id="2117972at2759"/>
<dbReference type="Gene3D" id="3.40.50.12280">
    <property type="match status" value="1"/>
</dbReference>
<dbReference type="SUPFAM" id="SSF56770">
    <property type="entry name" value="HydA/Nqo6-like"/>
    <property type="match status" value="1"/>
</dbReference>
<organism evidence="1 2">
    <name type="scientific">Solanum tuberosum</name>
    <name type="common">Potato</name>
    <dbReference type="NCBI Taxonomy" id="4113"/>
    <lineage>
        <taxon>Eukaryota</taxon>
        <taxon>Viridiplantae</taxon>
        <taxon>Streptophyta</taxon>
        <taxon>Embryophyta</taxon>
        <taxon>Tracheophyta</taxon>
        <taxon>Spermatophyta</taxon>
        <taxon>Magnoliopsida</taxon>
        <taxon>eudicotyledons</taxon>
        <taxon>Gunneridae</taxon>
        <taxon>Pentapetalae</taxon>
        <taxon>asterids</taxon>
        <taxon>lamiids</taxon>
        <taxon>Solanales</taxon>
        <taxon>Solanaceae</taxon>
        <taxon>Solanoideae</taxon>
        <taxon>Solaneae</taxon>
        <taxon>Solanum</taxon>
    </lineage>
</organism>
<evidence type="ECO:0000313" key="2">
    <source>
        <dbReference type="Proteomes" id="UP000011115"/>
    </source>
</evidence>
<sequence length="65" mass="7128">MLGIKLRILAGCSVPIVIGFVREVNKLIPVDVYFPGCPPINSSEAAGYLFRILLTIVKSLVVHFE</sequence>
<dbReference type="Gramene" id="PGSC0003DMT400002310">
    <property type="protein sequence ID" value="PGSC0003DMT400002310"/>
    <property type="gene ID" value="PGSC0003DMG400000884"/>
</dbReference>
<keyword evidence="2" id="KW-1185">Reference proteome</keyword>
<reference evidence="2" key="1">
    <citation type="journal article" date="2011" name="Nature">
        <title>Genome sequence and analysis of the tuber crop potato.</title>
        <authorList>
            <consortium name="The Potato Genome Sequencing Consortium"/>
        </authorList>
    </citation>
    <scope>NUCLEOTIDE SEQUENCE [LARGE SCALE GENOMIC DNA]</scope>
    <source>
        <strain evidence="2">cv. DM1-3 516 R44</strain>
    </source>
</reference>
<dbReference type="ExpressionAtlas" id="M0ZJX1">
    <property type="expression patterns" value="baseline"/>
</dbReference>
<gene>
    <name evidence="1" type="primary">LOC102595125</name>
</gene>
<dbReference type="HOGENOM" id="CLU_2854077_0_0_1"/>
<dbReference type="Proteomes" id="UP000011115">
    <property type="component" value="Unassembled WGS sequence"/>
</dbReference>
<dbReference type="EnsemblPlants" id="PGSC0003DMT400002310">
    <property type="protein sequence ID" value="PGSC0003DMT400002310"/>
    <property type="gene ID" value="PGSC0003DMG400000884"/>
</dbReference>
<accession>M0ZJX1</accession>
<evidence type="ECO:0000313" key="1">
    <source>
        <dbReference type="EnsemblPlants" id="PGSC0003DMT400002310"/>
    </source>
</evidence>
<name>M0ZJX1_SOLTU</name>
<protein>
    <submittedName>
        <fullName evidence="1">F-box family protein</fullName>
    </submittedName>
</protein>